<dbReference type="InterPro" id="IPR036691">
    <property type="entry name" value="Endo/exonu/phosph_ase_sf"/>
</dbReference>
<proteinExistence type="predicted"/>
<dbReference type="InterPro" id="IPR005135">
    <property type="entry name" value="Endo/exonuclease/phosphatase"/>
</dbReference>
<dbReference type="Proteomes" id="UP001501565">
    <property type="component" value="Unassembled WGS sequence"/>
</dbReference>
<accession>A0ABP7N731</accession>
<sequence length="247" mass="27171">MAAVVLSANAYDVVSFFSQTKANAGGSSSHIKLVLSNVHSGNDRYDEFINFVKAESPDVFIVLEMNRAWLNALQRLKSQYPYQITRPQNDNFGIGLFSKAPLDSAEIVHIGQAGLPSIKVSSSIGEKPYTLIATHPLPPINPMFFSDRNQQLEALADELSLIDTPKILMGDLNVTMWSDDYTRLEASTSMQNTRIGFGVLPTWPAQSSVFGIPIDHCLVSDEFEVLEMKLGADIGSDHLPIVMRLGL</sequence>
<dbReference type="SUPFAM" id="SSF56219">
    <property type="entry name" value="DNase I-like"/>
    <property type="match status" value="1"/>
</dbReference>
<comment type="caution">
    <text evidence="2">The sequence shown here is derived from an EMBL/GenBank/DDBJ whole genome shotgun (WGS) entry which is preliminary data.</text>
</comment>
<dbReference type="Pfam" id="PF03372">
    <property type="entry name" value="Exo_endo_phos"/>
    <property type="match status" value="1"/>
</dbReference>
<organism evidence="2 3">
    <name type="scientific">Litoribacillus peritrichatus</name>
    <dbReference type="NCBI Taxonomy" id="718191"/>
    <lineage>
        <taxon>Bacteria</taxon>
        <taxon>Pseudomonadati</taxon>
        <taxon>Pseudomonadota</taxon>
        <taxon>Gammaproteobacteria</taxon>
        <taxon>Oceanospirillales</taxon>
        <taxon>Oceanospirillaceae</taxon>
        <taxon>Litoribacillus</taxon>
    </lineage>
</organism>
<reference evidence="3" key="1">
    <citation type="journal article" date="2019" name="Int. J. Syst. Evol. Microbiol.">
        <title>The Global Catalogue of Microorganisms (GCM) 10K type strain sequencing project: providing services to taxonomists for standard genome sequencing and annotation.</title>
        <authorList>
            <consortium name="The Broad Institute Genomics Platform"/>
            <consortium name="The Broad Institute Genome Sequencing Center for Infectious Disease"/>
            <person name="Wu L."/>
            <person name="Ma J."/>
        </authorList>
    </citation>
    <scope>NUCLEOTIDE SEQUENCE [LARGE SCALE GENOMIC DNA]</scope>
    <source>
        <strain evidence="3">JCM 17551</strain>
    </source>
</reference>
<gene>
    <name evidence="2" type="ORF">GCM10022277_38610</name>
</gene>
<feature type="domain" description="Endonuclease/exonuclease/phosphatase" evidence="1">
    <location>
        <begin position="37"/>
        <end position="238"/>
    </location>
</feature>
<protein>
    <recommendedName>
        <fullName evidence="1">Endonuclease/exonuclease/phosphatase domain-containing protein</fullName>
    </recommendedName>
</protein>
<keyword evidence="3" id="KW-1185">Reference proteome</keyword>
<dbReference type="Gene3D" id="3.60.10.10">
    <property type="entry name" value="Endonuclease/exonuclease/phosphatase"/>
    <property type="match status" value="1"/>
</dbReference>
<dbReference type="EMBL" id="BAABBN010000015">
    <property type="protein sequence ID" value="GAA3938781.1"/>
    <property type="molecule type" value="Genomic_DNA"/>
</dbReference>
<evidence type="ECO:0000313" key="3">
    <source>
        <dbReference type="Proteomes" id="UP001501565"/>
    </source>
</evidence>
<evidence type="ECO:0000313" key="2">
    <source>
        <dbReference type="EMBL" id="GAA3938781.1"/>
    </source>
</evidence>
<name>A0ABP7N731_9GAMM</name>
<evidence type="ECO:0000259" key="1">
    <source>
        <dbReference type="Pfam" id="PF03372"/>
    </source>
</evidence>